<dbReference type="GO" id="GO:0042626">
    <property type="term" value="F:ATPase-coupled transmembrane transporter activity"/>
    <property type="evidence" value="ECO:0007669"/>
    <property type="project" value="TreeGrafter"/>
</dbReference>
<dbReference type="GO" id="GO:0015087">
    <property type="term" value="F:cobalt ion transmembrane transporter activity"/>
    <property type="evidence" value="ECO:0007669"/>
    <property type="project" value="UniProtKB-ARBA"/>
</dbReference>
<dbReference type="SMART" id="SM00382">
    <property type="entry name" value="AAA"/>
    <property type="match status" value="1"/>
</dbReference>
<accession>D7UUD5</accession>
<dbReference type="FunFam" id="3.40.50.300:FF:000224">
    <property type="entry name" value="Energy-coupling factor transporter ATP-binding protein EcfA"/>
    <property type="match status" value="1"/>
</dbReference>
<dbReference type="NCBIfam" id="TIGR04520">
    <property type="entry name" value="ECF_ATPase_1"/>
    <property type="match status" value="1"/>
</dbReference>
<evidence type="ECO:0000256" key="7">
    <source>
        <dbReference type="ARBA" id="ARBA00022967"/>
    </source>
</evidence>
<dbReference type="InterPro" id="IPR027417">
    <property type="entry name" value="P-loop_NTPase"/>
</dbReference>
<dbReference type="InterPro" id="IPR030947">
    <property type="entry name" value="EcfA_1"/>
</dbReference>
<dbReference type="InterPro" id="IPR017871">
    <property type="entry name" value="ABC_transporter-like_CS"/>
</dbReference>
<dbReference type="NCBIfam" id="NF010156">
    <property type="entry name" value="PRK13635.1"/>
    <property type="match status" value="1"/>
</dbReference>
<dbReference type="eggNOG" id="COG1122">
    <property type="taxonomic scope" value="Bacteria"/>
</dbReference>
<evidence type="ECO:0000256" key="8">
    <source>
        <dbReference type="ARBA" id="ARBA00023136"/>
    </source>
</evidence>
<dbReference type="STRING" id="525367.HMPREF0556_10441"/>
<dbReference type="EMBL" id="ACCR02000002">
    <property type="protein sequence ID" value="EFI85242.1"/>
    <property type="molecule type" value="Genomic_DNA"/>
</dbReference>
<dbReference type="InterPro" id="IPR015856">
    <property type="entry name" value="ABC_transpr_CbiO/EcfA_su"/>
</dbReference>
<evidence type="ECO:0000256" key="6">
    <source>
        <dbReference type="ARBA" id="ARBA00022840"/>
    </source>
</evidence>
<dbReference type="AlphaFoldDB" id="D7UUD5"/>
<dbReference type="CDD" id="cd03225">
    <property type="entry name" value="ABC_cobalt_CbiO_domain1"/>
    <property type="match status" value="1"/>
</dbReference>
<keyword evidence="11" id="KW-1185">Reference proteome</keyword>
<dbReference type="PROSITE" id="PS00211">
    <property type="entry name" value="ABC_TRANSPORTER_1"/>
    <property type="match status" value="1"/>
</dbReference>
<evidence type="ECO:0000256" key="4">
    <source>
        <dbReference type="ARBA" id="ARBA00022475"/>
    </source>
</evidence>
<comment type="subcellular location">
    <subcellularLocation>
        <location evidence="1">Cell membrane</location>
        <topology evidence="1">Peripheral membrane protein</topology>
    </subcellularLocation>
</comment>
<evidence type="ECO:0000313" key="11">
    <source>
        <dbReference type="Proteomes" id="UP000010119"/>
    </source>
</evidence>
<keyword evidence="5" id="KW-0547">Nucleotide-binding</keyword>
<evidence type="ECO:0000259" key="9">
    <source>
        <dbReference type="PROSITE" id="PS50893"/>
    </source>
</evidence>
<dbReference type="EC" id="3.6.3.-" evidence="10"/>
<dbReference type="NCBIfam" id="NF010167">
    <property type="entry name" value="PRK13648.1"/>
    <property type="match status" value="1"/>
</dbReference>
<evidence type="ECO:0000256" key="2">
    <source>
        <dbReference type="ARBA" id="ARBA00005417"/>
    </source>
</evidence>
<dbReference type="InterPro" id="IPR003439">
    <property type="entry name" value="ABC_transporter-like_ATP-bd"/>
</dbReference>
<dbReference type="GO" id="GO:0043190">
    <property type="term" value="C:ATP-binding cassette (ABC) transporter complex"/>
    <property type="evidence" value="ECO:0007669"/>
    <property type="project" value="TreeGrafter"/>
</dbReference>
<evidence type="ECO:0000256" key="3">
    <source>
        <dbReference type="ARBA" id="ARBA00022448"/>
    </source>
</evidence>
<evidence type="ECO:0000313" key="10">
    <source>
        <dbReference type="EMBL" id="EFI85242.1"/>
    </source>
</evidence>
<comment type="similarity">
    <text evidence="2">Belongs to the ABC transporter superfamily.</text>
</comment>
<dbReference type="GO" id="GO:0005524">
    <property type="term" value="F:ATP binding"/>
    <property type="evidence" value="ECO:0007669"/>
    <property type="project" value="UniProtKB-KW"/>
</dbReference>
<keyword evidence="3" id="KW-0813">Transport</keyword>
<protein>
    <submittedName>
        <fullName evidence="10">ABC transporter, ATP-binding protein</fullName>
        <ecNumber evidence="10">3.6.3.-</ecNumber>
    </submittedName>
</protein>
<keyword evidence="6 10" id="KW-0067">ATP-binding</keyword>
<dbReference type="PANTHER" id="PTHR43553:SF24">
    <property type="entry name" value="ENERGY-COUPLING FACTOR TRANSPORTER ATP-BINDING PROTEIN ECFA1"/>
    <property type="match status" value="1"/>
</dbReference>
<evidence type="ECO:0000256" key="5">
    <source>
        <dbReference type="ARBA" id="ARBA00022741"/>
    </source>
</evidence>
<dbReference type="InterPro" id="IPR003593">
    <property type="entry name" value="AAA+_ATPase"/>
</dbReference>
<feature type="domain" description="ABC transporter" evidence="9">
    <location>
        <begin position="14"/>
        <end position="248"/>
    </location>
</feature>
<dbReference type="Pfam" id="PF00005">
    <property type="entry name" value="ABC_tran"/>
    <property type="match status" value="1"/>
</dbReference>
<dbReference type="PANTHER" id="PTHR43553">
    <property type="entry name" value="HEAVY METAL TRANSPORTER"/>
    <property type="match status" value="1"/>
</dbReference>
<name>D7UUD5_LISGR</name>
<dbReference type="InterPro" id="IPR050095">
    <property type="entry name" value="ECF_ABC_transporter_ATP-bd"/>
</dbReference>
<keyword evidence="7" id="KW-1278">Translocase</keyword>
<dbReference type="Proteomes" id="UP000010119">
    <property type="component" value="Unassembled WGS sequence"/>
</dbReference>
<dbReference type="PROSITE" id="PS50893">
    <property type="entry name" value="ABC_TRANSPORTER_2"/>
    <property type="match status" value="1"/>
</dbReference>
<dbReference type="Gene3D" id="3.40.50.300">
    <property type="entry name" value="P-loop containing nucleotide triphosphate hydrolases"/>
    <property type="match status" value="1"/>
</dbReference>
<proteinExistence type="inferred from homology"/>
<comment type="caution">
    <text evidence="10">The sequence shown here is derived from an EMBL/GenBank/DDBJ whole genome shotgun (WGS) entry which is preliminary data.</text>
</comment>
<dbReference type="HOGENOM" id="CLU_000604_1_22_9"/>
<keyword evidence="4" id="KW-1003">Cell membrane</keyword>
<evidence type="ECO:0000256" key="1">
    <source>
        <dbReference type="ARBA" id="ARBA00004202"/>
    </source>
</evidence>
<keyword evidence="10" id="KW-0378">Hydrolase</keyword>
<gene>
    <name evidence="10" type="ORF">HMPREF0556_10441</name>
</gene>
<dbReference type="SUPFAM" id="SSF52540">
    <property type="entry name" value="P-loop containing nucleoside triphosphate hydrolases"/>
    <property type="match status" value="1"/>
</dbReference>
<reference evidence="10" key="1">
    <citation type="submission" date="2010-06" db="EMBL/GenBank/DDBJ databases">
        <authorList>
            <person name="Muzny D."/>
            <person name="Qin X."/>
            <person name="Buhay C."/>
            <person name="Dugan-Rocha S."/>
            <person name="Ding Y."/>
            <person name="Chen G."/>
            <person name="Hawes A."/>
            <person name="Holder M."/>
            <person name="Jhangiani S."/>
            <person name="Johnson A."/>
            <person name="Khan Z."/>
            <person name="Li Z."/>
            <person name="Liu W."/>
            <person name="Liu X."/>
            <person name="Perez L."/>
            <person name="Shen H."/>
            <person name="Wang Q."/>
            <person name="Watt J."/>
            <person name="Xi L."/>
            <person name="Xin Y."/>
            <person name="Zhou J."/>
            <person name="Deng J."/>
            <person name="Jiang H."/>
            <person name="Liu Y."/>
            <person name="Qu J."/>
            <person name="Song X.-Z."/>
            <person name="Zhang L."/>
            <person name="Villasana D."/>
            <person name="Johnson A."/>
            <person name="Liu J."/>
            <person name="Liyanage D."/>
            <person name="Lorensuhewa L."/>
            <person name="Robinson T."/>
            <person name="Song A."/>
            <person name="Song B.-B."/>
            <person name="Dinh H."/>
            <person name="Thornton R."/>
            <person name="Coyle M."/>
            <person name="Francisco L."/>
            <person name="Jackson L."/>
            <person name="Javaid M."/>
            <person name="Korchina V."/>
            <person name="Kovar C."/>
            <person name="Mata R."/>
            <person name="Mathew T."/>
            <person name="Ngo R."/>
            <person name="Nguyen L."/>
            <person name="Nguyen N."/>
            <person name="Okwuonu G."/>
            <person name="Ongeri F."/>
            <person name="Pham C."/>
            <person name="Simmons D."/>
            <person name="Wilczek-Boney K."/>
            <person name="Hale W."/>
            <person name="Jakkamsetti A."/>
            <person name="Pham P."/>
            <person name="Ruth R."/>
            <person name="San Lucas F."/>
            <person name="Warren J."/>
            <person name="Zhang J."/>
            <person name="Zhao Z."/>
            <person name="Zhou C."/>
            <person name="Zhu D."/>
            <person name="Lee S."/>
            <person name="Bess C."/>
            <person name="Blankenburg K."/>
            <person name="Forbes L."/>
            <person name="Fu Q."/>
            <person name="Gubbala S."/>
            <person name="Hirani K."/>
            <person name="Jayaseelan J.C."/>
            <person name="Lara F."/>
            <person name="Munidasa M."/>
            <person name="Palculict T."/>
            <person name="Patil S."/>
            <person name="Pu L.-L."/>
            <person name="Saada N."/>
            <person name="Tang L."/>
            <person name="Weissenberger G."/>
            <person name="Zhu Y."/>
            <person name="Hemphill L."/>
            <person name="Shang Y."/>
            <person name="Youmans B."/>
            <person name="Ayvaz T."/>
            <person name="Ross M."/>
            <person name="Santibanez J."/>
            <person name="Aqrawi P."/>
            <person name="Gross S."/>
            <person name="Joshi V."/>
            <person name="Fowler G."/>
            <person name="Nazareth L."/>
            <person name="Reid J."/>
            <person name="Worley K."/>
            <person name="Petrosino J."/>
            <person name="Highlander S."/>
            <person name="Gibbs R."/>
        </authorList>
    </citation>
    <scope>NUCLEOTIDE SEQUENCE [LARGE SCALE GENOMIC DNA]</scope>
    <source>
        <strain evidence="10">DSM 20601</strain>
    </source>
</reference>
<keyword evidence="8" id="KW-0472">Membrane</keyword>
<dbReference type="GO" id="GO:0016887">
    <property type="term" value="F:ATP hydrolysis activity"/>
    <property type="evidence" value="ECO:0007669"/>
    <property type="project" value="InterPro"/>
</dbReference>
<organism evidence="10 11">
    <name type="scientific">Listeria grayi DSM 20601</name>
    <dbReference type="NCBI Taxonomy" id="525367"/>
    <lineage>
        <taxon>Bacteria</taxon>
        <taxon>Bacillati</taxon>
        <taxon>Bacillota</taxon>
        <taxon>Bacilli</taxon>
        <taxon>Bacillales</taxon>
        <taxon>Listeriaceae</taxon>
        <taxon>Listeria</taxon>
    </lineage>
</organism>
<sequence>MERKRCASVSEEFLRLENVYYKYDEEEAYAVEDVSFSVKKGEWLALVGHNGSGKSSIAKLLNGLLFPEKGLIKVGNFVLSENNIWSIRKLIGMVFQNPDNQFVGATVQDDVAFGLENQAVPHDEMVERVNSALNEVGMQMYATHEPARLSGGQKQRVAIAGVIALSPAVIILDEATSMLDPQGREEVMETIRLLRERNQITVISITHDLDEVLFADRVIVMNDGHIHQTGTPKEVFQDTAEMKKIGLGVPFIIQLQEKLAALGVEKEEVVLSEGELMEQLWK</sequence>